<dbReference type="PANTHER" id="PTHR31927:SF2">
    <property type="entry name" value="FI07246P-RELATED"/>
    <property type="match status" value="1"/>
</dbReference>
<name>A0A1I8P811_STOCA</name>
<dbReference type="GO" id="GO:0062129">
    <property type="term" value="C:chitin-based extracellular matrix"/>
    <property type="evidence" value="ECO:0007669"/>
    <property type="project" value="TreeGrafter"/>
</dbReference>
<feature type="compositionally biased region" description="Low complexity" evidence="1">
    <location>
        <begin position="334"/>
        <end position="353"/>
    </location>
</feature>
<sequence length="362" mass="38656">MCVIDVLLSAGANVNVGNPNIKRTPLHVICLCATALAAPQGYNYQQQTQQGSTTFGGSSFNTQSTSNSGPSSLINHSAILQEALKSSNLQNSLGGVGGQIGSTQQFSSSGPQFTTQSQAIQQQQQQSFGFPNVQQQPAFTSSFGGQQIQPQFPNYQQHHQQQFQNPATVTKDIYVHVAPEEGAQQQYQQPLPQAPPRKHYRIVFIKAPSQDLSKTALRINQAPVEEKTIIYVLTKKADPLDLQAAIQETQPSKPSKPEVYFIKYKTQEEAQHAQRTIQAQYDQLGGTTQVSDEGIAPVTSVIGSLDGQQGNGGGANFGTQSVGSFGPQSVGTFSSSSSSYSSSASGGSTSNASKYLPPIVKL</sequence>
<dbReference type="Proteomes" id="UP000095300">
    <property type="component" value="Unassembled WGS sequence"/>
</dbReference>
<keyword evidence="4" id="KW-1185">Reference proteome</keyword>
<feature type="region of interest" description="Disordered" evidence="1">
    <location>
        <begin position="302"/>
        <end position="362"/>
    </location>
</feature>
<dbReference type="KEGG" id="scac:106083658"/>
<evidence type="ECO:0000313" key="3">
    <source>
        <dbReference type="EnsemblMetazoa" id="SCAU005672-PA"/>
    </source>
</evidence>
<dbReference type="VEuPathDB" id="VectorBase:SCAU005672"/>
<reference evidence="3" key="1">
    <citation type="submission" date="2020-05" db="UniProtKB">
        <authorList>
            <consortium name="EnsemblMetazoa"/>
        </authorList>
    </citation>
    <scope>IDENTIFICATION</scope>
    <source>
        <strain evidence="3">USDA</strain>
    </source>
</reference>
<feature type="compositionally biased region" description="Low complexity" evidence="1">
    <location>
        <begin position="112"/>
        <end position="127"/>
    </location>
</feature>
<organism evidence="3 4">
    <name type="scientific">Stomoxys calcitrans</name>
    <name type="common">Stable fly</name>
    <name type="synonym">Conops calcitrans</name>
    <dbReference type="NCBI Taxonomy" id="35570"/>
    <lineage>
        <taxon>Eukaryota</taxon>
        <taxon>Metazoa</taxon>
        <taxon>Ecdysozoa</taxon>
        <taxon>Arthropoda</taxon>
        <taxon>Hexapoda</taxon>
        <taxon>Insecta</taxon>
        <taxon>Pterygota</taxon>
        <taxon>Neoptera</taxon>
        <taxon>Endopterygota</taxon>
        <taxon>Diptera</taxon>
        <taxon>Brachycera</taxon>
        <taxon>Muscomorpha</taxon>
        <taxon>Muscoidea</taxon>
        <taxon>Muscidae</taxon>
        <taxon>Stomoxys</taxon>
    </lineage>
</organism>
<evidence type="ECO:0000256" key="1">
    <source>
        <dbReference type="SAM" id="MobiDB-lite"/>
    </source>
</evidence>
<feature type="compositionally biased region" description="Polar residues" evidence="1">
    <location>
        <begin position="319"/>
        <end position="333"/>
    </location>
</feature>
<protein>
    <recommendedName>
        <fullName evidence="2">DUF243 domain-containing protein</fullName>
    </recommendedName>
</protein>
<feature type="region of interest" description="Disordered" evidence="1">
    <location>
        <begin position="100"/>
        <end position="127"/>
    </location>
</feature>
<dbReference type="InterPro" id="IPR004145">
    <property type="entry name" value="DUF243"/>
</dbReference>
<dbReference type="AlphaFoldDB" id="A0A1I8P811"/>
<dbReference type="Pfam" id="PF03103">
    <property type="entry name" value="DUF243"/>
    <property type="match status" value="1"/>
</dbReference>
<dbReference type="OrthoDB" id="6376010at2759"/>
<dbReference type="EnsemblMetazoa" id="SCAU005672-RA">
    <property type="protein sequence ID" value="SCAU005672-PA"/>
    <property type="gene ID" value="SCAU005672"/>
</dbReference>
<feature type="compositionally biased region" description="Polar residues" evidence="1">
    <location>
        <begin position="101"/>
        <end position="111"/>
    </location>
</feature>
<dbReference type="STRING" id="35570.A0A1I8P811"/>
<feature type="compositionally biased region" description="Low complexity" evidence="1">
    <location>
        <begin position="53"/>
        <end position="69"/>
    </location>
</feature>
<gene>
    <name evidence="3" type="primary">106083658</name>
</gene>
<proteinExistence type="predicted"/>
<feature type="region of interest" description="Disordered" evidence="1">
    <location>
        <begin position="53"/>
        <end position="72"/>
    </location>
</feature>
<evidence type="ECO:0000259" key="2">
    <source>
        <dbReference type="SMART" id="SM00690"/>
    </source>
</evidence>
<dbReference type="PANTHER" id="PTHR31927">
    <property type="entry name" value="FI07246P-RELATED-RELATED"/>
    <property type="match status" value="1"/>
</dbReference>
<feature type="domain" description="DUF243" evidence="2">
    <location>
        <begin position="167"/>
        <end position="267"/>
    </location>
</feature>
<dbReference type="GO" id="GO:0008010">
    <property type="term" value="F:structural constituent of chitin-based larval cuticle"/>
    <property type="evidence" value="ECO:0007669"/>
    <property type="project" value="TreeGrafter"/>
</dbReference>
<dbReference type="SMART" id="SM00690">
    <property type="entry name" value="DM5"/>
    <property type="match status" value="1"/>
</dbReference>
<evidence type="ECO:0000313" key="4">
    <source>
        <dbReference type="Proteomes" id="UP000095300"/>
    </source>
</evidence>
<accession>A0A1I8P811</accession>
<dbReference type="GO" id="GO:0040003">
    <property type="term" value="P:chitin-based cuticle development"/>
    <property type="evidence" value="ECO:0007669"/>
    <property type="project" value="TreeGrafter"/>
</dbReference>